<name>A0AAU8JA98_9CYAN</name>
<feature type="coiled-coil region" evidence="1">
    <location>
        <begin position="63"/>
        <end position="94"/>
    </location>
</feature>
<keyword evidence="1" id="KW-0175">Coiled coil</keyword>
<evidence type="ECO:0000256" key="1">
    <source>
        <dbReference type="SAM" id="Coils"/>
    </source>
</evidence>
<dbReference type="RefSeq" id="WP_054464161.1">
    <property type="nucleotide sequence ID" value="NZ_CP159837.1"/>
</dbReference>
<proteinExistence type="predicted"/>
<protein>
    <submittedName>
        <fullName evidence="3">Uncharacterized protein</fullName>
    </submittedName>
</protein>
<organism evidence="3">
    <name type="scientific">Planktothricoides raciborskii GIHE-MW2</name>
    <dbReference type="NCBI Taxonomy" id="2792601"/>
    <lineage>
        <taxon>Bacteria</taxon>
        <taxon>Bacillati</taxon>
        <taxon>Cyanobacteriota</taxon>
        <taxon>Cyanophyceae</taxon>
        <taxon>Oscillatoriophycideae</taxon>
        <taxon>Oscillatoriales</taxon>
        <taxon>Oscillatoriaceae</taxon>
        <taxon>Planktothricoides</taxon>
    </lineage>
</organism>
<accession>A0AAU8JA98</accession>
<dbReference type="AlphaFoldDB" id="A0AAU8JA98"/>
<feature type="compositionally biased region" description="Low complexity" evidence="2">
    <location>
        <begin position="100"/>
        <end position="109"/>
    </location>
</feature>
<feature type="region of interest" description="Disordered" evidence="2">
    <location>
        <begin position="96"/>
        <end position="122"/>
    </location>
</feature>
<evidence type="ECO:0000256" key="2">
    <source>
        <dbReference type="SAM" id="MobiDB-lite"/>
    </source>
</evidence>
<sequence length="256" mass="27894">MSGIKAYEIVAGAAAAPASTGVAAPSIFGAALATVAPAARVILATGAVLAAGVAIANLGSQAVHAYQERVRRQEEAARQREQAVQQRIADLRSRVRANASKSKVTVKSPPSRPTVEPEDRDAQRKIQDLKSRLPNIESEYQALVNQGLLDAQTANQALQKTRQAVNDGNWAAANAHLQALDDARMQVIEQLRSQWEVQINYVQERLDGLRDRLPAAVTENLNYAALARANWQRLSDQDLQILHQQKCNNSVEIRKA</sequence>
<dbReference type="EMBL" id="CP159837">
    <property type="protein sequence ID" value="XCM36066.1"/>
    <property type="molecule type" value="Genomic_DNA"/>
</dbReference>
<gene>
    <name evidence="3" type="ORF">ABWT76_004798</name>
</gene>
<reference evidence="3" key="1">
    <citation type="submission" date="2024-07" db="EMBL/GenBank/DDBJ databases">
        <authorList>
            <person name="Kim Y.J."/>
            <person name="Jeong J.Y."/>
        </authorList>
    </citation>
    <scope>NUCLEOTIDE SEQUENCE</scope>
    <source>
        <strain evidence="3">GIHE-MW2</strain>
    </source>
</reference>
<evidence type="ECO:0000313" key="3">
    <source>
        <dbReference type="EMBL" id="XCM36066.1"/>
    </source>
</evidence>